<evidence type="ECO:0000256" key="7">
    <source>
        <dbReference type="ARBA" id="ARBA00048478"/>
    </source>
</evidence>
<sequence length="235" mass="24526">MTHGDSTSLDSTSRDGHGLVIAVDGTSGSGKSSTSRGVAERLGLRYLDTGAMFRAMTWWLLCEGVDVRDAGAVAAVADRPAIESGTDPRDPTITVDGVDVSVEIRSDEVTSAVSPVSVVPEVRARLLGLQRDVIGDGGIVVEGRDIGSVVWPQAEVKVYLSADPDARAQRRAAEQGATDLASTQQSLLERDRIDSGRATAPLTMAEGAVHVDSTHLTLAEVIDQIVALAPGTRGA</sequence>
<evidence type="ECO:0000259" key="10">
    <source>
        <dbReference type="Pfam" id="PF02224"/>
    </source>
</evidence>
<keyword evidence="3 8" id="KW-0547">Nucleotide-binding</keyword>
<keyword evidence="5 8" id="KW-0067">ATP-binding</keyword>
<dbReference type="Gene3D" id="3.40.50.300">
    <property type="entry name" value="P-loop containing nucleotide triphosphate hydrolases"/>
    <property type="match status" value="1"/>
</dbReference>
<reference evidence="11 12" key="1">
    <citation type="submission" date="2019-04" db="EMBL/GenBank/DDBJ databases">
        <title>Three New Species of Nocardioides, Nocardioides euryhalodurans sp. nov., Nocardioides seonyuensis sp. nov. and Nocardioides eburneoflavus sp. nov. Isolated from Soil.</title>
        <authorList>
            <person name="Roh S.G."/>
            <person name="Lee C."/>
            <person name="Kim M.-K."/>
            <person name="Kim S.B."/>
        </authorList>
    </citation>
    <scope>NUCLEOTIDE SEQUENCE [LARGE SCALE GENOMIC DNA]</scope>
    <source>
        <strain evidence="11 12">MMS17-SY213</strain>
    </source>
</reference>
<organism evidence="11 12">
    <name type="scientific">Nocardioides eburneiflavus</name>
    <dbReference type="NCBI Taxonomy" id="2518372"/>
    <lineage>
        <taxon>Bacteria</taxon>
        <taxon>Bacillati</taxon>
        <taxon>Actinomycetota</taxon>
        <taxon>Actinomycetes</taxon>
        <taxon>Propionibacteriales</taxon>
        <taxon>Nocardioidaceae</taxon>
        <taxon>Nocardioides</taxon>
    </lineage>
</organism>
<dbReference type="GO" id="GO:0036431">
    <property type="term" value="F:dCMP kinase activity"/>
    <property type="evidence" value="ECO:0007669"/>
    <property type="project" value="InterPro"/>
</dbReference>
<feature type="binding site" evidence="8">
    <location>
        <begin position="25"/>
        <end position="33"/>
    </location>
    <ligand>
        <name>ATP</name>
        <dbReference type="ChEBI" id="CHEBI:30616"/>
    </ligand>
</feature>
<name>A0A4Z1CLE6_9ACTN</name>
<evidence type="ECO:0000256" key="8">
    <source>
        <dbReference type="HAMAP-Rule" id="MF_00238"/>
    </source>
</evidence>
<evidence type="ECO:0000256" key="3">
    <source>
        <dbReference type="ARBA" id="ARBA00022741"/>
    </source>
</evidence>
<evidence type="ECO:0000256" key="9">
    <source>
        <dbReference type="SAM" id="MobiDB-lite"/>
    </source>
</evidence>
<dbReference type="CDD" id="cd02020">
    <property type="entry name" value="CMPK"/>
    <property type="match status" value="1"/>
</dbReference>
<dbReference type="InterPro" id="IPR027417">
    <property type="entry name" value="P-loop_NTPase"/>
</dbReference>
<dbReference type="OrthoDB" id="9807434at2"/>
<keyword evidence="2 8" id="KW-0808">Transferase</keyword>
<protein>
    <recommendedName>
        <fullName evidence="8">Cytidylate kinase</fullName>
        <shortName evidence="8">CK</shortName>
        <ecNumber evidence="8">2.7.4.25</ecNumber>
    </recommendedName>
    <alternativeName>
        <fullName evidence="8">Cytidine monophosphate kinase</fullName>
        <shortName evidence="8">CMP kinase</shortName>
    </alternativeName>
</protein>
<dbReference type="InterPro" id="IPR003136">
    <property type="entry name" value="Cytidylate_kin"/>
</dbReference>
<dbReference type="SUPFAM" id="SSF52540">
    <property type="entry name" value="P-loop containing nucleoside triphosphate hydrolases"/>
    <property type="match status" value="1"/>
</dbReference>
<evidence type="ECO:0000313" key="12">
    <source>
        <dbReference type="Proteomes" id="UP000297496"/>
    </source>
</evidence>
<dbReference type="GO" id="GO:0006220">
    <property type="term" value="P:pyrimidine nucleotide metabolic process"/>
    <property type="evidence" value="ECO:0007669"/>
    <property type="project" value="UniProtKB-UniRule"/>
</dbReference>
<proteinExistence type="inferred from homology"/>
<evidence type="ECO:0000256" key="6">
    <source>
        <dbReference type="ARBA" id="ARBA00047615"/>
    </source>
</evidence>
<comment type="catalytic activity">
    <reaction evidence="6 8">
        <text>dCMP + ATP = dCDP + ADP</text>
        <dbReference type="Rhea" id="RHEA:25094"/>
        <dbReference type="ChEBI" id="CHEBI:30616"/>
        <dbReference type="ChEBI" id="CHEBI:57566"/>
        <dbReference type="ChEBI" id="CHEBI:58593"/>
        <dbReference type="ChEBI" id="CHEBI:456216"/>
        <dbReference type="EC" id="2.7.4.25"/>
    </reaction>
</comment>
<feature type="domain" description="Cytidylate kinase" evidence="10">
    <location>
        <begin position="21"/>
        <end position="228"/>
    </location>
</feature>
<dbReference type="Pfam" id="PF02224">
    <property type="entry name" value="Cytidylate_kin"/>
    <property type="match status" value="1"/>
</dbReference>
<dbReference type="InterPro" id="IPR011994">
    <property type="entry name" value="Cytidylate_kinase_dom"/>
</dbReference>
<dbReference type="Proteomes" id="UP000297496">
    <property type="component" value="Unassembled WGS sequence"/>
</dbReference>
<keyword evidence="12" id="KW-1185">Reference proteome</keyword>
<comment type="subcellular location">
    <subcellularLocation>
        <location evidence="8">Cytoplasm</location>
    </subcellularLocation>
</comment>
<dbReference type="AlphaFoldDB" id="A0A4Z1CLE6"/>
<evidence type="ECO:0000256" key="2">
    <source>
        <dbReference type="ARBA" id="ARBA00022679"/>
    </source>
</evidence>
<dbReference type="EMBL" id="SRRO01000001">
    <property type="protein sequence ID" value="TGN65820.1"/>
    <property type="molecule type" value="Genomic_DNA"/>
</dbReference>
<feature type="compositionally biased region" description="Polar residues" evidence="9">
    <location>
        <begin position="1"/>
        <end position="11"/>
    </location>
</feature>
<keyword evidence="4 8" id="KW-0418">Kinase</keyword>
<evidence type="ECO:0000313" key="11">
    <source>
        <dbReference type="EMBL" id="TGN65820.1"/>
    </source>
</evidence>
<feature type="compositionally biased region" description="Low complexity" evidence="9">
    <location>
        <begin position="25"/>
        <end position="35"/>
    </location>
</feature>
<dbReference type="GO" id="GO:0005737">
    <property type="term" value="C:cytoplasm"/>
    <property type="evidence" value="ECO:0007669"/>
    <property type="project" value="UniProtKB-SubCell"/>
</dbReference>
<feature type="region of interest" description="Disordered" evidence="9">
    <location>
        <begin position="1"/>
        <end position="35"/>
    </location>
</feature>
<dbReference type="RefSeq" id="WP_135840311.1">
    <property type="nucleotide sequence ID" value="NZ_SRRO01000001.1"/>
</dbReference>
<comment type="catalytic activity">
    <reaction evidence="7 8">
        <text>CMP + ATP = CDP + ADP</text>
        <dbReference type="Rhea" id="RHEA:11600"/>
        <dbReference type="ChEBI" id="CHEBI:30616"/>
        <dbReference type="ChEBI" id="CHEBI:58069"/>
        <dbReference type="ChEBI" id="CHEBI:60377"/>
        <dbReference type="ChEBI" id="CHEBI:456216"/>
        <dbReference type="EC" id="2.7.4.25"/>
    </reaction>
</comment>
<dbReference type="EC" id="2.7.4.25" evidence="8"/>
<gene>
    <name evidence="8" type="primary">cmk</name>
    <name evidence="11" type="ORF">EXE59_19065</name>
</gene>
<accession>A0A4Z1CLE6</accession>
<comment type="caution">
    <text evidence="11">The sequence shown here is derived from an EMBL/GenBank/DDBJ whole genome shotgun (WGS) entry which is preliminary data.</text>
</comment>
<dbReference type="GO" id="GO:0036430">
    <property type="term" value="F:CMP kinase activity"/>
    <property type="evidence" value="ECO:0007669"/>
    <property type="project" value="RHEA"/>
</dbReference>
<dbReference type="GO" id="GO:0005524">
    <property type="term" value="F:ATP binding"/>
    <property type="evidence" value="ECO:0007669"/>
    <property type="project" value="UniProtKB-UniRule"/>
</dbReference>
<evidence type="ECO:0000256" key="5">
    <source>
        <dbReference type="ARBA" id="ARBA00022840"/>
    </source>
</evidence>
<dbReference type="HAMAP" id="MF_00238">
    <property type="entry name" value="Cytidyl_kinase_type1"/>
    <property type="match status" value="1"/>
</dbReference>
<keyword evidence="8" id="KW-0963">Cytoplasm</keyword>
<evidence type="ECO:0000256" key="4">
    <source>
        <dbReference type="ARBA" id="ARBA00022777"/>
    </source>
</evidence>
<comment type="similarity">
    <text evidence="1 8">Belongs to the cytidylate kinase family. Type 1 subfamily.</text>
</comment>
<evidence type="ECO:0000256" key="1">
    <source>
        <dbReference type="ARBA" id="ARBA00009427"/>
    </source>
</evidence>
<dbReference type="NCBIfam" id="TIGR00017">
    <property type="entry name" value="cmk"/>
    <property type="match status" value="1"/>
</dbReference>